<feature type="region of interest" description="Disordered" evidence="12">
    <location>
        <begin position="1381"/>
        <end position="1414"/>
    </location>
</feature>
<dbReference type="InterPro" id="IPR056151">
    <property type="entry name" value="Beta-prop_DCAF12"/>
</dbReference>
<evidence type="ECO:0000256" key="4">
    <source>
        <dbReference type="ARBA" id="ARBA00022454"/>
    </source>
</evidence>
<feature type="compositionally biased region" description="Low complexity" evidence="12">
    <location>
        <begin position="1029"/>
        <end position="1044"/>
    </location>
</feature>
<dbReference type="SUPFAM" id="SSF50978">
    <property type="entry name" value="WD40 repeat-like"/>
    <property type="match status" value="1"/>
</dbReference>
<dbReference type="SMART" id="SM00320">
    <property type="entry name" value="WD40"/>
    <property type="match status" value="3"/>
</dbReference>
<evidence type="ECO:0000256" key="8">
    <source>
        <dbReference type="ARBA" id="ARBA00022574"/>
    </source>
</evidence>
<dbReference type="Pfam" id="PF12478">
    <property type="entry name" value="UBAP2-Lig"/>
    <property type="match status" value="1"/>
</dbReference>
<evidence type="ECO:0000313" key="15">
    <source>
        <dbReference type="Proteomes" id="UP000527355"/>
    </source>
</evidence>
<keyword evidence="4" id="KW-0158">Chromosome</keyword>
<dbReference type="InterPro" id="IPR015943">
    <property type="entry name" value="WD40/YVTN_repeat-like_dom_sf"/>
</dbReference>
<evidence type="ECO:0000256" key="11">
    <source>
        <dbReference type="PROSITE-ProRule" id="PRU00221"/>
    </source>
</evidence>
<feature type="region of interest" description="Disordered" evidence="12">
    <location>
        <begin position="1"/>
        <end position="34"/>
    </location>
</feature>
<feature type="compositionally biased region" description="Polar residues" evidence="12">
    <location>
        <begin position="1387"/>
        <end position="1400"/>
    </location>
</feature>
<feature type="compositionally biased region" description="Polar residues" evidence="12">
    <location>
        <begin position="1462"/>
        <end position="1471"/>
    </location>
</feature>
<dbReference type="Gene3D" id="2.130.10.10">
    <property type="entry name" value="YVTN repeat-like/Quinoprotein amine dehydrogenase"/>
    <property type="match status" value="1"/>
</dbReference>
<feature type="compositionally biased region" description="Polar residues" evidence="12">
    <location>
        <begin position="1124"/>
        <end position="1135"/>
    </location>
</feature>
<feature type="region of interest" description="Disordered" evidence="12">
    <location>
        <begin position="1124"/>
        <end position="1180"/>
    </location>
</feature>
<evidence type="ECO:0000256" key="12">
    <source>
        <dbReference type="SAM" id="MobiDB-lite"/>
    </source>
</evidence>
<evidence type="ECO:0000256" key="7">
    <source>
        <dbReference type="ARBA" id="ARBA00022553"/>
    </source>
</evidence>
<proteinExistence type="predicted"/>
<dbReference type="FunFam" id="2.130.10.10:FF:000253">
    <property type="entry name" value="DDB1- and CUL4-associated factor 12"/>
    <property type="match status" value="1"/>
</dbReference>
<feature type="region of interest" description="Disordered" evidence="12">
    <location>
        <begin position="809"/>
        <end position="886"/>
    </location>
</feature>
<dbReference type="SUPFAM" id="SSF46934">
    <property type="entry name" value="UBA-like"/>
    <property type="match status" value="1"/>
</dbReference>
<keyword evidence="15" id="KW-1185">Reference proteome</keyword>
<keyword evidence="10" id="KW-0539">Nucleus</keyword>
<feature type="region of interest" description="Disordered" evidence="12">
    <location>
        <begin position="1218"/>
        <end position="1238"/>
    </location>
</feature>
<evidence type="ECO:0000256" key="3">
    <source>
        <dbReference type="ARBA" id="ARBA00004496"/>
    </source>
</evidence>
<keyword evidence="5" id="KW-0488">Methylation</keyword>
<feature type="compositionally biased region" description="Basic residues" evidence="12">
    <location>
        <begin position="1"/>
        <end position="12"/>
    </location>
</feature>
<feature type="compositionally biased region" description="Low complexity" evidence="12">
    <location>
        <begin position="865"/>
        <end position="875"/>
    </location>
</feature>
<feature type="compositionally biased region" description="Basic and acidic residues" evidence="12">
    <location>
        <begin position="537"/>
        <end position="558"/>
    </location>
</feature>
<protein>
    <recommendedName>
        <fullName evidence="13">UBA domain-containing protein</fullName>
    </recommendedName>
</protein>
<feature type="compositionally biased region" description="Low complexity" evidence="12">
    <location>
        <begin position="1446"/>
        <end position="1455"/>
    </location>
</feature>
<dbReference type="Proteomes" id="UP000527355">
    <property type="component" value="Unassembled WGS sequence"/>
</dbReference>
<feature type="compositionally biased region" description="Polar residues" evidence="12">
    <location>
        <begin position="1045"/>
        <end position="1072"/>
    </location>
</feature>
<keyword evidence="6" id="KW-0963">Cytoplasm</keyword>
<dbReference type="PROSITE" id="PS50294">
    <property type="entry name" value="WD_REPEATS_REGION"/>
    <property type="match status" value="1"/>
</dbReference>
<evidence type="ECO:0000256" key="6">
    <source>
        <dbReference type="ARBA" id="ARBA00022490"/>
    </source>
</evidence>
<evidence type="ECO:0000313" key="14">
    <source>
        <dbReference type="EMBL" id="KAF6314822.1"/>
    </source>
</evidence>
<dbReference type="InterPro" id="IPR019775">
    <property type="entry name" value="WD40_repeat_CS"/>
</dbReference>
<dbReference type="InterPro" id="IPR022166">
    <property type="entry name" value="UBAP2/Lig"/>
</dbReference>
<dbReference type="GO" id="GO:0005634">
    <property type="term" value="C:nucleus"/>
    <property type="evidence" value="ECO:0007669"/>
    <property type="project" value="UniProtKB-SubCell"/>
</dbReference>
<dbReference type="Gene3D" id="1.10.8.10">
    <property type="entry name" value="DNA helicase RuvA subunit, C-terminal domain"/>
    <property type="match status" value="1"/>
</dbReference>
<dbReference type="GO" id="GO:0005737">
    <property type="term" value="C:cytoplasm"/>
    <property type="evidence" value="ECO:0007669"/>
    <property type="project" value="UniProtKB-SubCell"/>
</dbReference>
<evidence type="ECO:0000256" key="5">
    <source>
        <dbReference type="ARBA" id="ARBA00022481"/>
    </source>
</evidence>
<evidence type="ECO:0000256" key="2">
    <source>
        <dbReference type="ARBA" id="ARBA00004286"/>
    </source>
</evidence>
<dbReference type="FunFam" id="1.10.8.10:FF:000004">
    <property type="entry name" value="ubiquitin-associated protein 2-like isoform X1"/>
    <property type="match status" value="1"/>
</dbReference>
<keyword evidence="8 11" id="KW-0853">WD repeat</keyword>
<keyword evidence="7" id="KW-0597">Phosphoprotein</keyword>
<dbReference type="InterPro" id="IPR051833">
    <property type="entry name" value="TC-DDR_regulator"/>
</dbReference>
<comment type="subcellular location">
    <subcellularLocation>
        <location evidence="2">Chromosome</location>
    </subcellularLocation>
    <subcellularLocation>
        <location evidence="3">Cytoplasm</location>
    </subcellularLocation>
    <subcellularLocation>
        <location evidence="1">Nucleus</location>
    </subcellularLocation>
</comment>
<dbReference type="VEuPathDB" id="HostDB:GeneID_118667382"/>
<feature type="compositionally biased region" description="Basic residues" evidence="12">
    <location>
        <begin position="596"/>
        <end position="610"/>
    </location>
</feature>
<organism evidence="14 15">
    <name type="scientific">Myotis myotis</name>
    <name type="common">Greater mouse-eared bat</name>
    <name type="synonym">Vespertilio myotis</name>
    <dbReference type="NCBI Taxonomy" id="51298"/>
    <lineage>
        <taxon>Eukaryota</taxon>
        <taxon>Metazoa</taxon>
        <taxon>Chordata</taxon>
        <taxon>Craniata</taxon>
        <taxon>Vertebrata</taxon>
        <taxon>Euteleostomi</taxon>
        <taxon>Mammalia</taxon>
        <taxon>Eutheria</taxon>
        <taxon>Laurasiatheria</taxon>
        <taxon>Chiroptera</taxon>
        <taxon>Yangochiroptera</taxon>
        <taxon>Vespertilionidae</taxon>
        <taxon>Myotis</taxon>
    </lineage>
</organism>
<feature type="compositionally biased region" description="Polar residues" evidence="12">
    <location>
        <begin position="1079"/>
        <end position="1088"/>
    </location>
</feature>
<feature type="compositionally biased region" description="Low complexity" evidence="12">
    <location>
        <begin position="1532"/>
        <end position="1546"/>
    </location>
</feature>
<dbReference type="PROSITE" id="PS00678">
    <property type="entry name" value="WD_REPEATS_1"/>
    <property type="match status" value="1"/>
</dbReference>
<feature type="region of interest" description="Disordered" evidence="12">
    <location>
        <begin position="524"/>
        <end position="631"/>
    </location>
</feature>
<evidence type="ECO:0000256" key="10">
    <source>
        <dbReference type="ARBA" id="ARBA00023242"/>
    </source>
</evidence>
<dbReference type="InterPro" id="IPR036322">
    <property type="entry name" value="WD40_repeat_dom_sf"/>
</dbReference>
<keyword evidence="9" id="KW-0677">Repeat</keyword>
<dbReference type="Pfam" id="PF23760">
    <property type="entry name" value="Beta-prop_DCAF12"/>
    <property type="match status" value="1"/>
</dbReference>
<feature type="compositionally biased region" description="Low complexity" evidence="12">
    <location>
        <begin position="817"/>
        <end position="835"/>
    </location>
</feature>
<dbReference type="PANTHER" id="PTHR16308">
    <property type="entry name" value="UBIQUITIN ASSOCIATED PROTEIN 2-LIKE/LINGERER"/>
    <property type="match status" value="1"/>
</dbReference>
<dbReference type="GO" id="GO:0061484">
    <property type="term" value="P:hematopoietic stem cell homeostasis"/>
    <property type="evidence" value="ECO:0007669"/>
    <property type="project" value="UniProtKB-ARBA"/>
</dbReference>
<dbReference type="PROSITE" id="PS50030">
    <property type="entry name" value="UBA"/>
    <property type="match status" value="1"/>
</dbReference>
<feature type="region of interest" description="Disordered" evidence="12">
    <location>
        <begin position="1426"/>
        <end position="1501"/>
    </location>
</feature>
<dbReference type="PANTHER" id="PTHR16308:SF19">
    <property type="entry name" value="UBIQUITIN-ASSOCIATED PROTEIN 2"/>
    <property type="match status" value="1"/>
</dbReference>
<feature type="region of interest" description="Disordered" evidence="12">
    <location>
        <begin position="1029"/>
        <end position="1108"/>
    </location>
</feature>
<reference evidence="14 15" key="1">
    <citation type="journal article" date="2020" name="Nature">
        <title>Six reference-quality genomes reveal evolution of bat adaptations.</title>
        <authorList>
            <person name="Jebb D."/>
            <person name="Huang Z."/>
            <person name="Pippel M."/>
            <person name="Hughes G.M."/>
            <person name="Lavrichenko K."/>
            <person name="Devanna P."/>
            <person name="Winkler S."/>
            <person name="Jermiin L.S."/>
            <person name="Skirmuntt E.C."/>
            <person name="Katzourakis A."/>
            <person name="Burkitt-Gray L."/>
            <person name="Ray D.A."/>
            <person name="Sullivan K.A.M."/>
            <person name="Roscito J.G."/>
            <person name="Kirilenko B.M."/>
            <person name="Davalos L.M."/>
            <person name="Corthals A.P."/>
            <person name="Power M.L."/>
            <person name="Jones G."/>
            <person name="Ransome R.D."/>
            <person name="Dechmann D.K.N."/>
            <person name="Locatelli A.G."/>
            <person name="Puechmaille S.J."/>
            <person name="Fedrigo O."/>
            <person name="Jarvis E.D."/>
            <person name="Hiller M."/>
            <person name="Vernes S.C."/>
            <person name="Myers E.W."/>
            <person name="Teeling E.C."/>
        </authorList>
    </citation>
    <scope>NUCLEOTIDE SEQUENCE [LARGE SCALE GENOMIC DNA]</scope>
    <source>
        <strain evidence="14">MMyoMyo1</strain>
        <tissue evidence="14">Flight muscle</tissue>
    </source>
</reference>
<dbReference type="SMART" id="SM00165">
    <property type="entry name" value="UBA"/>
    <property type="match status" value="1"/>
</dbReference>
<comment type="caution">
    <text evidence="14">The sequence shown here is derived from an EMBL/GenBank/DDBJ whole genome shotgun (WGS) entry which is preliminary data.</text>
</comment>
<evidence type="ECO:0000256" key="1">
    <source>
        <dbReference type="ARBA" id="ARBA00004123"/>
    </source>
</evidence>
<feature type="region of interest" description="Disordered" evidence="12">
    <location>
        <begin position="1312"/>
        <end position="1349"/>
    </location>
</feature>
<dbReference type="PROSITE" id="PS50082">
    <property type="entry name" value="WD_REPEATS_2"/>
    <property type="match status" value="1"/>
</dbReference>
<dbReference type="InterPro" id="IPR015940">
    <property type="entry name" value="UBA"/>
</dbReference>
<evidence type="ECO:0000256" key="9">
    <source>
        <dbReference type="ARBA" id="ARBA00022737"/>
    </source>
</evidence>
<accession>A0A7J7UPV0</accession>
<sequence length="1563" mass="166821">MARKAVSRKRKAPASPRTGSDAQGPQFGWDHSLHKRKRLPPVKRSLVYYLKNREVMLQNETSYSHVLHGYAAQQLPSLLKEREFHLGTLNKVFASQWLNHRQVVCGTKCNTLFVVDIQTSQITKIPILKDREPGGITQQGCGIHAIELNPSRTLLATGGDNPNSLAIYRLPTLDPVCVGDDGHKDWIFSIAWINDTMAVSGSRDGSMGLWEVTDDVLTRSDARHNVSQVPVYAHITHKALKDIPKEDTNPDNCKVRALAFNNKNKELGAVSLDGYFHLWKAENTLSKLLSTKLPYCRENVCLAYGSEWSVYAVGSQAHVSFLDPRQPSYNIKSVCSRERGSGIRSVSFYEHIITVGTGHGSLLFYDIRAQRFLEERLSACYGSKPRLAGENLKLTTGKGWLADIVILTLTSLLRDFLFCTHVILYILYMMTSVSSDRSRCAREKTQISATQATQLQKQVVQATAEQMRLAQVIFDKNDSEFEAKVKQLMEVTGKNQDECIVALHDCNGDVNKAINILLEGNSDTTSWETVGGKKKNFGKESSENKENREKRSEREVSRGRGNNNRKGRGGNRGREFRGEENGIDCNQGDKPSDRGKRARGRGFGRGRGRGAGRFSTQGMGTFNPADYSDSPSIDGCGTKPVVWEAAQNGADEGSELASDAQNVAQDLPNKNSYGHKGAWKNSVEEWTTEDWTEDLSETKVFTASSVPQENHVTPGKSVDLVALLQKPVPPNQASEVSSFETSQQQGFGQALVFTNSQHSNQMAPGTGSSTAVNSYSPQSLSSVLGSGFGELAPSKMANTTSSQILDQLKPPSLGQFTTTPSSQQNSTSAPTTTSSWDLKPSATQSSVRSHFDFKSQPEPSPVLSQLTQRQQHQTQAVAVPPPGLESFPSQVKLRESAPRDSTSTVNKLLQLPSLTVENISVSAHQPQPKHIKLPKRRIPPASKIPASAVEMPGSADVTGLNVQFGALEFGSESSLSEFGSAASSENSNQIPISLYSKSLSDSLNTSLPMTSAVQNSTYTTSVITSASLTSSSLSSTSPATTSSSCDQSSVHNRVAYQSSVSPSESVPGTVTNGHGGGRSQQTVDTTASVPAPKTTDPPSALPSVASLPSTTSCTTLLPSASQHTATLPSLSQPGDLSSTPLSQLSSSLSTHQSSLSSAHTALSSSTSHTHTSVENTPSLQSSATFSMAATSTSSATSSGLSLPSSMNTANSLCLGGTTVSAPSSSTRATPLVTSGKAPPNLPQGVPPLLHNQYLVGPGGLLPAYPIYGYDELQMLQSRLPVDYYGIPFATPTALASRDGSLANNPYSGDIAKFGRGDSASPAPPTTLAQAQQSQSQAHHTPQQPFLNPALPPGYSYTGLPYYTGVPSAFQYGPTMFVPPASAKQHGVNLSTPPTPFQQASGYGPHSYSTGYDDLTQGTAAGDYTKGGYGGSSQAQNKSAGSGPGKGVSVSSSTTGLPDMTGSVYNKTQTFDKQGFHAGTPPPFSLPSALGSTGPLAPGAAPGYAPPPFLHILPAHQQPHSQLLHHHLPQDAQSGSGQRSQPSSLQPKSQASKPAYGNSPYWTN</sequence>
<dbReference type="GO" id="GO:0005694">
    <property type="term" value="C:chromosome"/>
    <property type="evidence" value="ECO:0007669"/>
    <property type="project" value="UniProtKB-SubCell"/>
</dbReference>
<dbReference type="VEuPathDB" id="HostDB:GeneID_118667383"/>
<feature type="domain" description="UBA" evidence="13">
    <location>
        <begin position="476"/>
        <end position="520"/>
    </location>
</feature>
<feature type="compositionally biased region" description="Low complexity" evidence="12">
    <location>
        <begin position="1097"/>
        <end position="1108"/>
    </location>
</feature>
<dbReference type="EMBL" id="JABWUV010000012">
    <property type="protein sequence ID" value="KAF6314822.1"/>
    <property type="molecule type" value="Genomic_DNA"/>
</dbReference>
<feature type="compositionally biased region" description="Polar residues" evidence="12">
    <location>
        <begin position="1218"/>
        <end position="1232"/>
    </location>
</feature>
<feature type="compositionally biased region" description="Low complexity" evidence="12">
    <location>
        <begin position="1136"/>
        <end position="1172"/>
    </location>
</feature>
<feature type="compositionally biased region" description="Low complexity" evidence="12">
    <location>
        <begin position="1325"/>
        <end position="1344"/>
    </location>
</feature>
<feature type="repeat" description="WD" evidence="11">
    <location>
        <begin position="180"/>
        <end position="220"/>
    </location>
</feature>
<name>A0A7J7UPV0_MYOMY</name>
<gene>
    <name evidence="14" type="ORF">mMyoMyo1_008603</name>
</gene>
<feature type="region of interest" description="Disordered" evidence="12">
    <location>
        <begin position="1526"/>
        <end position="1563"/>
    </location>
</feature>
<dbReference type="CDD" id="cd14277">
    <property type="entry name" value="UBA_UBP2_like"/>
    <property type="match status" value="1"/>
</dbReference>
<evidence type="ECO:0000259" key="13">
    <source>
        <dbReference type="PROSITE" id="PS50030"/>
    </source>
</evidence>
<dbReference type="InterPro" id="IPR009060">
    <property type="entry name" value="UBA-like_sf"/>
</dbReference>
<dbReference type="InterPro" id="IPR001680">
    <property type="entry name" value="WD40_rpt"/>
</dbReference>